<evidence type="ECO:0000256" key="2">
    <source>
        <dbReference type="ARBA" id="ARBA00007353"/>
    </source>
</evidence>
<dbReference type="GO" id="GO:0046872">
    <property type="term" value="F:metal ion binding"/>
    <property type="evidence" value="ECO:0007669"/>
    <property type="project" value="UniProtKB-KW"/>
</dbReference>
<reference evidence="9" key="1">
    <citation type="submission" date="2019-01" db="EMBL/GenBank/DDBJ databases">
        <title>Genomic signatures and co-occurrence patterns of the ultra-small Saccharimodia (Patescibacteria phylum) suggest a symbiotic lifestyle.</title>
        <authorList>
            <person name="Lemos L."/>
            <person name="Medeiros J."/>
            <person name="Andreote F."/>
            <person name="Fernandes G."/>
            <person name="Varani A."/>
            <person name="Oliveira G."/>
            <person name="Pylro V."/>
        </authorList>
    </citation>
    <scope>NUCLEOTIDE SEQUENCE [LARGE SCALE GENOMIC DNA]</scope>
    <source>
        <strain evidence="9">AMD01</strain>
    </source>
</reference>
<dbReference type="InterPro" id="IPR003730">
    <property type="entry name" value="Cu_polyphenol_OxRdtase"/>
</dbReference>
<keyword evidence="10" id="KW-1185">Reference proteome</keyword>
<evidence type="ECO:0000256" key="6">
    <source>
        <dbReference type="ARBA" id="ARBA00047989"/>
    </source>
</evidence>
<comment type="catalytic activity">
    <reaction evidence="1">
        <text>inosine + phosphate = alpha-D-ribose 1-phosphate + hypoxanthine</text>
        <dbReference type="Rhea" id="RHEA:27646"/>
        <dbReference type="ChEBI" id="CHEBI:17368"/>
        <dbReference type="ChEBI" id="CHEBI:17596"/>
        <dbReference type="ChEBI" id="CHEBI:43474"/>
        <dbReference type="ChEBI" id="CHEBI:57720"/>
        <dbReference type="EC" id="2.4.2.1"/>
    </reaction>
    <physiologicalReaction direction="left-to-right" evidence="1">
        <dbReference type="Rhea" id="RHEA:27647"/>
    </physiologicalReaction>
</comment>
<evidence type="ECO:0000256" key="7">
    <source>
        <dbReference type="ARBA" id="ARBA00048968"/>
    </source>
</evidence>
<feature type="non-terminal residue" evidence="9">
    <location>
        <position position="1"/>
    </location>
</feature>
<comment type="similarity">
    <text evidence="2">Belongs to the purine nucleoside phosphorylase YfiH/LACC1 family.</text>
</comment>
<comment type="catalytic activity">
    <reaction evidence="7">
        <text>adenosine + phosphate = alpha-D-ribose 1-phosphate + adenine</text>
        <dbReference type="Rhea" id="RHEA:27642"/>
        <dbReference type="ChEBI" id="CHEBI:16335"/>
        <dbReference type="ChEBI" id="CHEBI:16708"/>
        <dbReference type="ChEBI" id="CHEBI:43474"/>
        <dbReference type="ChEBI" id="CHEBI:57720"/>
        <dbReference type="EC" id="2.4.2.1"/>
    </reaction>
    <physiologicalReaction direction="left-to-right" evidence="7">
        <dbReference type="Rhea" id="RHEA:27643"/>
    </physiologicalReaction>
</comment>
<gene>
    <name evidence="9" type="ORF">EOT04_03070</name>
</gene>
<dbReference type="Proteomes" id="UP000289269">
    <property type="component" value="Unassembled WGS sequence"/>
</dbReference>
<dbReference type="AlphaFoldDB" id="A0A4Q0AGF8"/>
<protein>
    <submittedName>
        <fullName evidence="9">Uncharacterized protein</fullName>
    </submittedName>
</protein>
<dbReference type="GO" id="GO:0017061">
    <property type="term" value="F:S-methyl-5-thioadenosine phosphorylase activity"/>
    <property type="evidence" value="ECO:0007669"/>
    <property type="project" value="UniProtKB-EC"/>
</dbReference>
<dbReference type="Pfam" id="PF02578">
    <property type="entry name" value="Cu-oxidase_4"/>
    <property type="match status" value="1"/>
</dbReference>
<evidence type="ECO:0000256" key="4">
    <source>
        <dbReference type="ARBA" id="ARBA00022723"/>
    </source>
</evidence>
<dbReference type="EMBL" id="SCKW01000038">
    <property type="protein sequence ID" value="RWZ78070.1"/>
    <property type="molecule type" value="Genomic_DNA"/>
</dbReference>
<proteinExistence type="inferred from homology"/>
<evidence type="ECO:0000313" key="9">
    <source>
        <dbReference type="EMBL" id="RWZ78070.1"/>
    </source>
</evidence>
<keyword evidence="5" id="KW-0862">Zinc</keyword>
<evidence type="ECO:0000313" key="10">
    <source>
        <dbReference type="Proteomes" id="UP000289269"/>
    </source>
</evidence>
<dbReference type="Gene3D" id="3.60.140.10">
    <property type="entry name" value="CNF1/YfiH-like putative cysteine hydrolases"/>
    <property type="match status" value="1"/>
</dbReference>
<evidence type="ECO:0000256" key="3">
    <source>
        <dbReference type="ARBA" id="ARBA00022679"/>
    </source>
</evidence>
<evidence type="ECO:0000256" key="5">
    <source>
        <dbReference type="ARBA" id="ARBA00022833"/>
    </source>
</evidence>
<accession>A0A4Q0AGF8</accession>
<comment type="catalytic activity">
    <reaction evidence="6">
        <text>adenosine + H2O + H(+) = inosine + NH4(+)</text>
        <dbReference type="Rhea" id="RHEA:24408"/>
        <dbReference type="ChEBI" id="CHEBI:15377"/>
        <dbReference type="ChEBI" id="CHEBI:15378"/>
        <dbReference type="ChEBI" id="CHEBI:16335"/>
        <dbReference type="ChEBI" id="CHEBI:17596"/>
        <dbReference type="ChEBI" id="CHEBI:28938"/>
        <dbReference type="EC" id="3.5.4.4"/>
    </reaction>
    <physiologicalReaction direction="left-to-right" evidence="6">
        <dbReference type="Rhea" id="RHEA:24409"/>
    </physiologicalReaction>
</comment>
<keyword evidence="4" id="KW-0479">Metal-binding</keyword>
<comment type="caution">
    <text evidence="9">The sequence shown here is derived from an EMBL/GenBank/DDBJ whole genome shotgun (WGS) entry which is preliminary data.</text>
</comment>
<organism evidence="9 10">
    <name type="scientific">Candidatus Chaera renei</name>
    <dbReference type="NCBI Taxonomy" id="2506947"/>
    <lineage>
        <taxon>Bacteria</taxon>
        <taxon>Candidatus Saccharimonadota</taxon>
        <taxon>Candidatus Saccharimonadia</taxon>
        <taxon>Candidatus Saccharimonadales</taxon>
        <taxon>Candidatus Saccharimonadaceae</taxon>
        <taxon>Candidatus Chaera</taxon>
    </lineage>
</organism>
<evidence type="ECO:0000256" key="1">
    <source>
        <dbReference type="ARBA" id="ARBA00000553"/>
    </source>
</evidence>
<comment type="catalytic activity">
    <reaction evidence="8">
        <text>S-methyl-5'-thioadenosine + phosphate = 5-(methylsulfanyl)-alpha-D-ribose 1-phosphate + adenine</text>
        <dbReference type="Rhea" id="RHEA:11852"/>
        <dbReference type="ChEBI" id="CHEBI:16708"/>
        <dbReference type="ChEBI" id="CHEBI:17509"/>
        <dbReference type="ChEBI" id="CHEBI:43474"/>
        <dbReference type="ChEBI" id="CHEBI:58533"/>
        <dbReference type="EC" id="2.4.2.28"/>
    </reaction>
    <physiologicalReaction direction="left-to-right" evidence="8">
        <dbReference type="Rhea" id="RHEA:11853"/>
    </physiologicalReaction>
</comment>
<dbReference type="SUPFAM" id="SSF64438">
    <property type="entry name" value="CNF1/YfiH-like putative cysteine hydrolases"/>
    <property type="match status" value="1"/>
</dbReference>
<dbReference type="InterPro" id="IPR038371">
    <property type="entry name" value="Cu_polyphenol_OxRdtase_sf"/>
</dbReference>
<dbReference type="InterPro" id="IPR011324">
    <property type="entry name" value="Cytotoxic_necrot_fac-like_cat"/>
</dbReference>
<evidence type="ECO:0000256" key="8">
    <source>
        <dbReference type="ARBA" id="ARBA00049893"/>
    </source>
</evidence>
<name>A0A4Q0AGF8_9BACT</name>
<sequence>PRRRVIMLSHLGRHSALQDGAAASLDFLRQGYGCEPSDLAVWLSPSVAQSSYRLDCFDKSDHPAWRPFCQEGDNGVYLDLSGFIRQQLINGGVRAEAIAVSGVDTATDPGYPSHVRGDAARFGVAVMLRP</sequence>
<keyword evidence="3" id="KW-0808">Transferase</keyword>